<proteinExistence type="predicted"/>
<dbReference type="AlphaFoldDB" id="A0AAD8GRZ4"/>
<feature type="compositionally biased region" description="Basic and acidic residues" evidence="1">
    <location>
        <begin position="81"/>
        <end position="104"/>
    </location>
</feature>
<accession>A0AAD8GRZ4</accession>
<dbReference type="EMBL" id="JAUIZM010000012">
    <property type="protein sequence ID" value="KAK1353481.1"/>
    <property type="molecule type" value="Genomic_DNA"/>
</dbReference>
<name>A0AAD8GRZ4_9APIA</name>
<feature type="compositionally biased region" description="Basic residues" evidence="1">
    <location>
        <begin position="114"/>
        <end position="123"/>
    </location>
</feature>
<organism evidence="2 3">
    <name type="scientific">Heracleum sosnowskyi</name>
    <dbReference type="NCBI Taxonomy" id="360622"/>
    <lineage>
        <taxon>Eukaryota</taxon>
        <taxon>Viridiplantae</taxon>
        <taxon>Streptophyta</taxon>
        <taxon>Embryophyta</taxon>
        <taxon>Tracheophyta</taxon>
        <taxon>Spermatophyta</taxon>
        <taxon>Magnoliopsida</taxon>
        <taxon>eudicotyledons</taxon>
        <taxon>Gunneridae</taxon>
        <taxon>Pentapetalae</taxon>
        <taxon>asterids</taxon>
        <taxon>campanulids</taxon>
        <taxon>Apiales</taxon>
        <taxon>Apiaceae</taxon>
        <taxon>Apioideae</taxon>
        <taxon>apioid superclade</taxon>
        <taxon>Tordylieae</taxon>
        <taxon>Tordyliinae</taxon>
        <taxon>Heracleum</taxon>
    </lineage>
</organism>
<feature type="compositionally biased region" description="Basic and acidic residues" evidence="1">
    <location>
        <begin position="39"/>
        <end position="48"/>
    </location>
</feature>
<keyword evidence="3" id="KW-1185">Reference proteome</keyword>
<feature type="compositionally biased region" description="Basic residues" evidence="1">
    <location>
        <begin position="1"/>
        <end position="10"/>
    </location>
</feature>
<feature type="compositionally biased region" description="Basic and acidic residues" evidence="1">
    <location>
        <begin position="124"/>
        <end position="133"/>
    </location>
</feature>
<feature type="region of interest" description="Disordered" evidence="1">
    <location>
        <begin position="1"/>
        <end position="52"/>
    </location>
</feature>
<dbReference type="Proteomes" id="UP001237642">
    <property type="component" value="Unassembled WGS sequence"/>
</dbReference>
<dbReference type="PANTHER" id="PTHR34055">
    <property type="entry name" value="OS09G0491596 PROTEIN"/>
    <property type="match status" value="1"/>
</dbReference>
<sequence>MGKSRVKGKKQTLIAAREDQGSEEEKIPVKRRGRPLKIVKNDTPQKEAEDFDEVENTDGILSDKLINAPSVMESGRKRRRTSDINENHVMDKESGGDLKNKTNDSVKPVGFRHNGSRRKSKPHRAAEVGVECR</sequence>
<comment type="caution">
    <text evidence="2">The sequence shown here is derived from an EMBL/GenBank/DDBJ whole genome shotgun (WGS) entry which is preliminary data.</text>
</comment>
<feature type="compositionally biased region" description="Basic and acidic residues" evidence="1">
    <location>
        <begin position="16"/>
        <end position="28"/>
    </location>
</feature>
<reference evidence="2" key="2">
    <citation type="submission" date="2023-05" db="EMBL/GenBank/DDBJ databases">
        <authorList>
            <person name="Schelkunov M.I."/>
        </authorList>
    </citation>
    <scope>NUCLEOTIDE SEQUENCE</scope>
    <source>
        <strain evidence="2">Hsosn_3</strain>
        <tissue evidence="2">Leaf</tissue>
    </source>
</reference>
<dbReference type="PANTHER" id="PTHR34055:SF7">
    <property type="entry name" value="NEUROFILAMENT MEDIUM POLYPEPTIDE-LIKE"/>
    <property type="match status" value="1"/>
</dbReference>
<reference evidence="2" key="1">
    <citation type="submission" date="2023-02" db="EMBL/GenBank/DDBJ databases">
        <title>Genome of toxic invasive species Heracleum sosnowskyi carries increased number of genes despite the absence of recent whole-genome duplications.</title>
        <authorList>
            <person name="Schelkunov M."/>
            <person name="Shtratnikova V."/>
            <person name="Makarenko M."/>
            <person name="Klepikova A."/>
            <person name="Omelchenko D."/>
            <person name="Novikova G."/>
            <person name="Obukhova E."/>
            <person name="Bogdanov V."/>
            <person name="Penin A."/>
            <person name="Logacheva M."/>
        </authorList>
    </citation>
    <scope>NUCLEOTIDE SEQUENCE</scope>
    <source>
        <strain evidence="2">Hsosn_3</strain>
        <tissue evidence="2">Leaf</tissue>
    </source>
</reference>
<evidence type="ECO:0000313" key="3">
    <source>
        <dbReference type="Proteomes" id="UP001237642"/>
    </source>
</evidence>
<gene>
    <name evidence="2" type="ORF">POM88_051846</name>
</gene>
<evidence type="ECO:0000256" key="1">
    <source>
        <dbReference type="SAM" id="MobiDB-lite"/>
    </source>
</evidence>
<protein>
    <submittedName>
        <fullName evidence="2">Rho GTPase-activating gacO protein</fullName>
    </submittedName>
</protein>
<feature type="region of interest" description="Disordered" evidence="1">
    <location>
        <begin position="65"/>
        <end position="133"/>
    </location>
</feature>
<evidence type="ECO:0000313" key="2">
    <source>
        <dbReference type="EMBL" id="KAK1353481.1"/>
    </source>
</evidence>